<dbReference type="InterPro" id="IPR001128">
    <property type="entry name" value="Cyt_P450"/>
</dbReference>
<keyword evidence="4 8" id="KW-0479">Metal-binding</keyword>
<evidence type="ECO:0000256" key="3">
    <source>
        <dbReference type="ARBA" id="ARBA00022617"/>
    </source>
</evidence>
<dbReference type="InterPro" id="IPR036396">
    <property type="entry name" value="Cyt_P450_sf"/>
</dbReference>
<dbReference type="EMBL" id="MU864517">
    <property type="protein sequence ID" value="KAK4183892.1"/>
    <property type="molecule type" value="Genomic_DNA"/>
</dbReference>
<dbReference type="InterPro" id="IPR002403">
    <property type="entry name" value="Cyt_P450_E_grp-IV"/>
</dbReference>
<dbReference type="GO" id="GO:0016705">
    <property type="term" value="F:oxidoreductase activity, acting on paired donors, with incorporation or reduction of molecular oxygen"/>
    <property type="evidence" value="ECO:0007669"/>
    <property type="project" value="InterPro"/>
</dbReference>
<proteinExistence type="inferred from homology"/>
<reference evidence="10" key="2">
    <citation type="submission" date="2023-05" db="EMBL/GenBank/DDBJ databases">
        <authorList>
            <consortium name="Lawrence Berkeley National Laboratory"/>
            <person name="Steindorff A."/>
            <person name="Hensen N."/>
            <person name="Bonometti L."/>
            <person name="Westerberg I."/>
            <person name="Brannstrom I.O."/>
            <person name="Guillou S."/>
            <person name="Cros-Aarteil S."/>
            <person name="Calhoun S."/>
            <person name="Haridas S."/>
            <person name="Kuo A."/>
            <person name="Mondo S."/>
            <person name="Pangilinan J."/>
            <person name="Riley R."/>
            <person name="Labutti K."/>
            <person name="Andreopoulos B."/>
            <person name="Lipzen A."/>
            <person name="Chen C."/>
            <person name="Yanf M."/>
            <person name="Daum C."/>
            <person name="Ng V."/>
            <person name="Clum A."/>
            <person name="Ohm R."/>
            <person name="Martin F."/>
            <person name="Silar P."/>
            <person name="Natvig D."/>
            <person name="Lalanne C."/>
            <person name="Gautier V."/>
            <person name="Ament-Velasquez S.L."/>
            <person name="Kruys A."/>
            <person name="Hutchinson M.I."/>
            <person name="Powell A.J."/>
            <person name="Barry K."/>
            <person name="Miller A.N."/>
            <person name="Grigoriev I.V."/>
            <person name="Debuchy R."/>
            <person name="Gladieux P."/>
            <person name="Thoren M.H."/>
            <person name="Johannesson H."/>
        </authorList>
    </citation>
    <scope>NUCLEOTIDE SEQUENCE</scope>
    <source>
        <strain evidence="10">PSN309</strain>
    </source>
</reference>
<dbReference type="SUPFAM" id="SSF48264">
    <property type="entry name" value="Cytochrome P450"/>
    <property type="match status" value="1"/>
</dbReference>
<keyword evidence="7 9" id="KW-0503">Monooxygenase</keyword>
<evidence type="ECO:0000256" key="7">
    <source>
        <dbReference type="ARBA" id="ARBA00023033"/>
    </source>
</evidence>
<dbReference type="GO" id="GO:0020037">
    <property type="term" value="F:heme binding"/>
    <property type="evidence" value="ECO:0007669"/>
    <property type="project" value="InterPro"/>
</dbReference>
<evidence type="ECO:0000313" key="10">
    <source>
        <dbReference type="EMBL" id="KAK4183892.1"/>
    </source>
</evidence>
<comment type="similarity">
    <text evidence="2 9">Belongs to the cytochrome P450 family.</text>
</comment>
<evidence type="ECO:0000256" key="1">
    <source>
        <dbReference type="ARBA" id="ARBA00001971"/>
    </source>
</evidence>
<dbReference type="AlphaFoldDB" id="A0AAN7AFF7"/>
<dbReference type="GO" id="GO:0005506">
    <property type="term" value="F:iron ion binding"/>
    <property type="evidence" value="ECO:0007669"/>
    <property type="project" value="InterPro"/>
</dbReference>
<dbReference type="InterPro" id="IPR017972">
    <property type="entry name" value="Cyt_P450_CS"/>
</dbReference>
<keyword evidence="3 8" id="KW-0349">Heme</keyword>
<keyword evidence="6 8" id="KW-0408">Iron</keyword>
<evidence type="ECO:0000256" key="8">
    <source>
        <dbReference type="PIRSR" id="PIRSR602403-1"/>
    </source>
</evidence>
<dbReference type="Proteomes" id="UP001302126">
    <property type="component" value="Unassembled WGS sequence"/>
</dbReference>
<evidence type="ECO:0000313" key="11">
    <source>
        <dbReference type="Proteomes" id="UP001302126"/>
    </source>
</evidence>
<evidence type="ECO:0000256" key="6">
    <source>
        <dbReference type="ARBA" id="ARBA00023004"/>
    </source>
</evidence>
<keyword evidence="5 9" id="KW-0560">Oxidoreductase</keyword>
<evidence type="ECO:0000256" key="9">
    <source>
        <dbReference type="RuleBase" id="RU000461"/>
    </source>
</evidence>
<dbReference type="CDD" id="cd11041">
    <property type="entry name" value="CYP503A1-like"/>
    <property type="match status" value="1"/>
</dbReference>
<dbReference type="PANTHER" id="PTHR46206">
    <property type="entry name" value="CYTOCHROME P450"/>
    <property type="match status" value="1"/>
</dbReference>
<keyword evidence="11" id="KW-1185">Reference proteome</keyword>
<feature type="binding site" description="axial binding residue" evidence="8">
    <location>
        <position position="469"/>
    </location>
    <ligand>
        <name>heme</name>
        <dbReference type="ChEBI" id="CHEBI:30413"/>
    </ligand>
    <ligandPart>
        <name>Fe</name>
        <dbReference type="ChEBI" id="CHEBI:18248"/>
    </ligandPart>
</feature>
<reference evidence="10" key="1">
    <citation type="journal article" date="2023" name="Mol. Phylogenet. Evol.">
        <title>Genome-scale phylogeny and comparative genomics of the fungal order Sordariales.</title>
        <authorList>
            <person name="Hensen N."/>
            <person name="Bonometti L."/>
            <person name="Westerberg I."/>
            <person name="Brannstrom I.O."/>
            <person name="Guillou S."/>
            <person name="Cros-Aarteil S."/>
            <person name="Calhoun S."/>
            <person name="Haridas S."/>
            <person name="Kuo A."/>
            <person name="Mondo S."/>
            <person name="Pangilinan J."/>
            <person name="Riley R."/>
            <person name="LaButti K."/>
            <person name="Andreopoulos B."/>
            <person name="Lipzen A."/>
            <person name="Chen C."/>
            <person name="Yan M."/>
            <person name="Daum C."/>
            <person name="Ng V."/>
            <person name="Clum A."/>
            <person name="Steindorff A."/>
            <person name="Ohm R.A."/>
            <person name="Martin F."/>
            <person name="Silar P."/>
            <person name="Natvig D.O."/>
            <person name="Lalanne C."/>
            <person name="Gautier V."/>
            <person name="Ament-Velasquez S.L."/>
            <person name="Kruys A."/>
            <person name="Hutchinson M.I."/>
            <person name="Powell A.J."/>
            <person name="Barry K."/>
            <person name="Miller A.N."/>
            <person name="Grigoriev I.V."/>
            <person name="Debuchy R."/>
            <person name="Gladieux P."/>
            <person name="Hiltunen Thoren M."/>
            <person name="Johannesson H."/>
        </authorList>
    </citation>
    <scope>NUCLEOTIDE SEQUENCE</scope>
    <source>
        <strain evidence="10">PSN309</strain>
    </source>
</reference>
<dbReference type="Pfam" id="PF00067">
    <property type="entry name" value="p450"/>
    <property type="match status" value="1"/>
</dbReference>
<comment type="cofactor">
    <cofactor evidence="1 8">
        <name>heme</name>
        <dbReference type="ChEBI" id="CHEBI:30413"/>
    </cofactor>
</comment>
<dbReference type="GO" id="GO:0004497">
    <property type="term" value="F:monooxygenase activity"/>
    <property type="evidence" value="ECO:0007669"/>
    <property type="project" value="UniProtKB-KW"/>
</dbReference>
<accession>A0AAN7AFF7</accession>
<name>A0AAN7AFF7_9PEZI</name>
<dbReference type="PROSITE" id="PS00086">
    <property type="entry name" value="CYTOCHROME_P450"/>
    <property type="match status" value="1"/>
</dbReference>
<evidence type="ECO:0000256" key="4">
    <source>
        <dbReference type="ARBA" id="ARBA00022723"/>
    </source>
</evidence>
<evidence type="ECO:0000256" key="2">
    <source>
        <dbReference type="ARBA" id="ARBA00010617"/>
    </source>
</evidence>
<dbReference type="PANTHER" id="PTHR46206:SF2">
    <property type="entry name" value="CYTOCHROME P450 MONOOXYGENASE AUSG-RELATED"/>
    <property type="match status" value="1"/>
</dbReference>
<dbReference type="PRINTS" id="PR00465">
    <property type="entry name" value="EP450IV"/>
</dbReference>
<protein>
    <submittedName>
        <fullName evidence="10">Cytochrome P450</fullName>
    </submittedName>
</protein>
<organism evidence="10 11">
    <name type="scientific">Podospora australis</name>
    <dbReference type="NCBI Taxonomy" id="1536484"/>
    <lineage>
        <taxon>Eukaryota</taxon>
        <taxon>Fungi</taxon>
        <taxon>Dikarya</taxon>
        <taxon>Ascomycota</taxon>
        <taxon>Pezizomycotina</taxon>
        <taxon>Sordariomycetes</taxon>
        <taxon>Sordariomycetidae</taxon>
        <taxon>Sordariales</taxon>
        <taxon>Podosporaceae</taxon>
        <taxon>Podospora</taxon>
    </lineage>
</organism>
<gene>
    <name evidence="10" type="ORF">QBC35DRAFT_541758</name>
</gene>
<comment type="caution">
    <text evidence="10">The sequence shown here is derived from an EMBL/GenBank/DDBJ whole genome shotgun (WGS) entry which is preliminary data.</text>
</comment>
<sequence>MSQPTSSPNADPNGGLGFVGSGLKQLSIPSPTENPIPYFFTTFLFVVVLYALSPKTSSVRCLNPRKPFEFSNLRAKKLFMFHSREIMGKWFKTAPEEPVRVIADVGEVLLLPAKFANEIKSDDRLTFSKFVYSAFHAHIPGFEGFKEGGRDSHIVQAVIMKDLTKYLNKVTEPLSNETSLAVEEIFAASGSKEWQPVTIREALLRLVAQVSSRVFLGEELCRNDDWLAVTRDYTVHAFRAAEELRLFPYYLRSVVHWFLPSCQKARADVKKARKVIDPLLEQRRALKARGDKVEFDDAIEWFEREAQGKEYDAAVSQLILAVAAIHTTTDLVTQVLGDLVRNPDMIQPVRDEIVTTLREGGWKKTTLYNMKLLDSVIKESQRIKPVGLISMRRIAEAPITLSDGTFIPKSHAIGVSASRMWDPAVYPEPETWKGKRFYDLRSSTGNEHVAQLVSTSPEHLGFGHGQHACPGRFFAANEVKIILAHLLIGFDWRLPDGTEPKIRSFAFSLGQDPTLKMEYRAREKEIEL</sequence>
<evidence type="ECO:0000256" key="5">
    <source>
        <dbReference type="ARBA" id="ARBA00023002"/>
    </source>
</evidence>
<dbReference type="Gene3D" id="1.10.630.10">
    <property type="entry name" value="Cytochrome P450"/>
    <property type="match status" value="1"/>
</dbReference>